<organism evidence="2">
    <name type="scientific">Rhizophora mucronata</name>
    <name type="common">Asiatic mangrove</name>
    <dbReference type="NCBI Taxonomy" id="61149"/>
    <lineage>
        <taxon>Eukaryota</taxon>
        <taxon>Viridiplantae</taxon>
        <taxon>Streptophyta</taxon>
        <taxon>Embryophyta</taxon>
        <taxon>Tracheophyta</taxon>
        <taxon>Spermatophyta</taxon>
        <taxon>Magnoliopsida</taxon>
        <taxon>eudicotyledons</taxon>
        <taxon>Gunneridae</taxon>
        <taxon>Pentapetalae</taxon>
        <taxon>rosids</taxon>
        <taxon>fabids</taxon>
        <taxon>Malpighiales</taxon>
        <taxon>Rhizophoraceae</taxon>
        <taxon>Rhizophora</taxon>
    </lineage>
</organism>
<dbReference type="AlphaFoldDB" id="A0A2P2LN25"/>
<evidence type="ECO:0000313" key="2">
    <source>
        <dbReference type="EMBL" id="MBX19374.1"/>
    </source>
</evidence>
<sequence>MMISQEDPFTDNSERAHGTWGIPLDAEPMIPCQGLVTLSTCSPKSEENDFFDELEELPTSSSFISSTRDHFFDERIPAVPS</sequence>
<proteinExistence type="predicted"/>
<evidence type="ECO:0000256" key="1">
    <source>
        <dbReference type="SAM" id="MobiDB-lite"/>
    </source>
</evidence>
<protein>
    <submittedName>
        <fullName evidence="2">Uncharacterized protein</fullName>
    </submittedName>
</protein>
<dbReference type="EMBL" id="GGEC01038890">
    <property type="protein sequence ID" value="MBX19374.1"/>
    <property type="molecule type" value="Transcribed_RNA"/>
</dbReference>
<accession>A0A2P2LN25</accession>
<reference evidence="2" key="1">
    <citation type="submission" date="2018-02" db="EMBL/GenBank/DDBJ databases">
        <title>Rhizophora mucronata_Transcriptome.</title>
        <authorList>
            <person name="Meera S.P."/>
            <person name="Sreeshan A."/>
            <person name="Augustine A."/>
        </authorList>
    </citation>
    <scope>NUCLEOTIDE SEQUENCE</scope>
    <source>
        <tissue evidence="2">Leaf</tissue>
    </source>
</reference>
<name>A0A2P2LN25_RHIMU</name>
<feature type="region of interest" description="Disordered" evidence="1">
    <location>
        <begin position="1"/>
        <end position="21"/>
    </location>
</feature>